<organism evidence="11 12">
    <name type="scientific">Tropilaelaps mercedesae</name>
    <dbReference type="NCBI Taxonomy" id="418985"/>
    <lineage>
        <taxon>Eukaryota</taxon>
        <taxon>Metazoa</taxon>
        <taxon>Ecdysozoa</taxon>
        <taxon>Arthropoda</taxon>
        <taxon>Chelicerata</taxon>
        <taxon>Arachnida</taxon>
        <taxon>Acari</taxon>
        <taxon>Parasitiformes</taxon>
        <taxon>Mesostigmata</taxon>
        <taxon>Gamasina</taxon>
        <taxon>Dermanyssoidea</taxon>
        <taxon>Laelapidae</taxon>
        <taxon>Tropilaelaps</taxon>
    </lineage>
</organism>
<dbReference type="Proteomes" id="UP000192247">
    <property type="component" value="Unassembled WGS sequence"/>
</dbReference>
<evidence type="ECO:0000256" key="7">
    <source>
        <dbReference type="PROSITE-ProRule" id="PRU00108"/>
    </source>
</evidence>
<keyword evidence="2" id="KW-0217">Developmental protein</keyword>
<comment type="caution">
    <text evidence="11">The sequence shown here is derived from an EMBL/GenBank/DDBJ whole genome shotgun (WGS) entry which is preliminary data.</text>
</comment>
<dbReference type="InParanoid" id="A0A1V9X720"/>
<comment type="similarity">
    <text evidence="6">Belongs to the even-skipped homeobox family.</text>
</comment>
<name>A0A1V9X720_9ACAR</name>
<evidence type="ECO:0000313" key="11">
    <source>
        <dbReference type="EMBL" id="OQR69163.1"/>
    </source>
</evidence>
<dbReference type="OrthoDB" id="6159439at2759"/>
<comment type="subcellular location">
    <subcellularLocation>
        <location evidence="1 7 8">Nucleus</location>
    </subcellularLocation>
</comment>
<dbReference type="PANTHER" id="PTHR46294:SF4">
    <property type="entry name" value="SEGMENTATION PROTEIN EVEN-SKIPPED"/>
    <property type="match status" value="1"/>
</dbReference>
<sequence length="287" mass="31348">MLTLNVKCLTASRWPCLWPPNARHRSLADELLARVQPNLFHPPPRPLACMRVLNLLASVFTCTITSPGHNVTVLFVSLHCLVAAVEPPSQDNIRRYRTAFTREQLARLEKEFTRDNYVSRPRRGELAAALNLPESTIKVWFQNRRMKDKRQRMTFNWPYDPQLAAYFMQAAAAAATGYVGSMAAGVGMPPGYPQLPGGLPFPYYAAGSCGPVPAGSYPVSLDLDRTKSPVALVGSGSPKSSSPLPMPLTTPTPTSSPTTPTSPAPMATPSTTSPSTQPKLFRPFKEI</sequence>
<protein>
    <submittedName>
        <fullName evidence="11">Homeobox even-skippedprotein 1-like</fullName>
    </submittedName>
</protein>
<dbReference type="InterPro" id="IPR017970">
    <property type="entry name" value="Homeobox_CS"/>
</dbReference>
<dbReference type="GO" id="GO:0000981">
    <property type="term" value="F:DNA-binding transcription factor activity, RNA polymerase II-specific"/>
    <property type="evidence" value="ECO:0007669"/>
    <property type="project" value="InterPro"/>
</dbReference>
<evidence type="ECO:0000256" key="8">
    <source>
        <dbReference type="RuleBase" id="RU000682"/>
    </source>
</evidence>
<keyword evidence="3 7" id="KW-0238">DNA-binding</keyword>
<keyword evidence="12" id="KW-1185">Reference proteome</keyword>
<dbReference type="PANTHER" id="PTHR46294">
    <property type="entry name" value="SEGMENTATION PROTEIN EVEN-SKIPPED"/>
    <property type="match status" value="1"/>
</dbReference>
<dbReference type="SUPFAM" id="SSF46689">
    <property type="entry name" value="Homeodomain-like"/>
    <property type="match status" value="1"/>
</dbReference>
<feature type="domain" description="Homeobox" evidence="10">
    <location>
        <begin position="91"/>
        <end position="151"/>
    </location>
</feature>
<evidence type="ECO:0000256" key="9">
    <source>
        <dbReference type="SAM" id="MobiDB-lite"/>
    </source>
</evidence>
<feature type="DNA-binding region" description="Homeobox" evidence="7">
    <location>
        <begin position="93"/>
        <end position="152"/>
    </location>
</feature>
<feature type="compositionally biased region" description="Low complexity" evidence="9">
    <location>
        <begin position="251"/>
        <end position="276"/>
    </location>
</feature>
<dbReference type="GO" id="GO:0000978">
    <property type="term" value="F:RNA polymerase II cis-regulatory region sequence-specific DNA binding"/>
    <property type="evidence" value="ECO:0007669"/>
    <property type="project" value="TreeGrafter"/>
</dbReference>
<dbReference type="InterPro" id="IPR052002">
    <property type="entry name" value="Even-skipped_HD"/>
</dbReference>
<evidence type="ECO:0000256" key="3">
    <source>
        <dbReference type="ARBA" id="ARBA00023125"/>
    </source>
</evidence>
<gene>
    <name evidence="11" type="ORF">BIW11_04427</name>
</gene>
<dbReference type="InterPro" id="IPR009057">
    <property type="entry name" value="Homeodomain-like_sf"/>
</dbReference>
<proteinExistence type="inferred from homology"/>
<dbReference type="AlphaFoldDB" id="A0A1V9X720"/>
<feature type="region of interest" description="Disordered" evidence="9">
    <location>
        <begin position="229"/>
        <end position="287"/>
    </location>
</feature>
<reference evidence="11 12" key="1">
    <citation type="journal article" date="2017" name="Gigascience">
        <title>Draft genome of the honey bee ectoparasitic mite, Tropilaelaps mercedesae, is shaped by the parasitic life history.</title>
        <authorList>
            <person name="Dong X."/>
            <person name="Armstrong S.D."/>
            <person name="Xia D."/>
            <person name="Makepeace B.L."/>
            <person name="Darby A.C."/>
            <person name="Kadowaki T."/>
        </authorList>
    </citation>
    <scope>NUCLEOTIDE SEQUENCE [LARGE SCALE GENOMIC DNA]</scope>
    <source>
        <strain evidence="11">Wuxi-XJTLU</strain>
    </source>
</reference>
<dbReference type="InterPro" id="IPR020479">
    <property type="entry name" value="HD_metazoa"/>
</dbReference>
<dbReference type="PRINTS" id="PR00024">
    <property type="entry name" value="HOMEOBOX"/>
</dbReference>
<dbReference type="GO" id="GO:0005634">
    <property type="term" value="C:nucleus"/>
    <property type="evidence" value="ECO:0007669"/>
    <property type="project" value="UniProtKB-SubCell"/>
</dbReference>
<dbReference type="Gene3D" id="1.10.10.60">
    <property type="entry name" value="Homeodomain-like"/>
    <property type="match status" value="1"/>
</dbReference>
<dbReference type="PROSITE" id="PS00027">
    <property type="entry name" value="HOMEOBOX_1"/>
    <property type="match status" value="1"/>
</dbReference>
<accession>A0A1V9X720</accession>
<dbReference type="EMBL" id="MNPL01021976">
    <property type="protein sequence ID" value="OQR69163.1"/>
    <property type="molecule type" value="Genomic_DNA"/>
</dbReference>
<evidence type="ECO:0000256" key="5">
    <source>
        <dbReference type="ARBA" id="ARBA00023242"/>
    </source>
</evidence>
<evidence type="ECO:0000256" key="4">
    <source>
        <dbReference type="ARBA" id="ARBA00023155"/>
    </source>
</evidence>
<dbReference type="STRING" id="418985.A0A1V9X720"/>
<evidence type="ECO:0000256" key="2">
    <source>
        <dbReference type="ARBA" id="ARBA00022473"/>
    </source>
</evidence>
<dbReference type="PROSITE" id="PS50071">
    <property type="entry name" value="HOMEOBOX_2"/>
    <property type="match status" value="1"/>
</dbReference>
<dbReference type="SMART" id="SM00389">
    <property type="entry name" value="HOX"/>
    <property type="match status" value="1"/>
</dbReference>
<dbReference type="CDD" id="cd00086">
    <property type="entry name" value="homeodomain"/>
    <property type="match status" value="1"/>
</dbReference>
<keyword evidence="4 7" id="KW-0371">Homeobox</keyword>
<evidence type="ECO:0000256" key="1">
    <source>
        <dbReference type="ARBA" id="ARBA00004123"/>
    </source>
</evidence>
<evidence type="ECO:0000313" key="12">
    <source>
        <dbReference type="Proteomes" id="UP000192247"/>
    </source>
</evidence>
<dbReference type="Pfam" id="PF00046">
    <property type="entry name" value="Homeodomain"/>
    <property type="match status" value="1"/>
</dbReference>
<keyword evidence="5 7" id="KW-0539">Nucleus</keyword>
<dbReference type="InterPro" id="IPR001356">
    <property type="entry name" value="HD"/>
</dbReference>
<evidence type="ECO:0000256" key="6">
    <source>
        <dbReference type="ARBA" id="ARBA00038449"/>
    </source>
</evidence>
<evidence type="ECO:0000259" key="10">
    <source>
        <dbReference type="PROSITE" id="PS50071"/>
    </source>
</evidence>